<dbReference type="PROSITE" id="PS51194">
    <property type="entry name" value="HELICASE_CTER"/>
    <property type="match status" value="1"/>
</dbReference>
<dbReference type="EMBL" id="MSZS01000016">
    <property type="protein sequence ID" value="PKX88399.1"/>
    <property type="molecule type" value="Genomic_DNA"/>
</dbReference>
<comment type="similarity">
    <text evidence="1">Belongs to the helicase family. RecQ subfamily.</text>
</comment>
<name>A0A2I1BSQ1_ASPN1</name>
<dbReference type="OrthoDB" id="4502122at2759"/>
<protein>
    <recommendedName>
        <fullName evidence="3">DNA 3'-5' helicase</fullName>
        <ecNumber evidence="3">5.6.2.4</ecNumber>
    </recommendedName>
</protein>
<evidence type="ECO:0000256" key="1">
    <source>
        <dbReference type="ARBA" id="ARBA00005446"/>
    </source>
</evidence>
<dbReference type="GO" id="GO:0005737">
    <property type="term" value="C:cytoplasm"/>
    <property type="evidence" value="ECO:0007669"/>
    <property type="project" value="TreeGrafter"/>
</dbReference>
<dbReference type="GO" id="GO:0000724">
    <property type="term" value="P:double-strand break repair via homologous recombination"/>
    <property type="evidence" value="ECO:0007669"/>
    <property type="project" value="TreeGrafter"/>
</dbReference>
<organism evidence="5 6">
    <name type="scientific">Aspergillus novofumigatus (strain IBT 16806)</name>
    <dbReference type="NCBI Taxonomy" id="1392255"/>
    <lineage>
        <taxon>Eukaryota</taxon>
        <taxon>Fungi</taxon>
        <taxon>Dikarya</taxon>
        <taxon>Ascomycota</taxon>
        <taxon>Pezizomycotina</taxon>
        <taxon>Eurotiomycetes</taxon>
        <taxon>Eurotiomycetidae</taxon>
        <taxon>Eurotiales</taxon>
        <taxon>Aspergillaceae</taxon>
        <taxon>Aspergillus</taxon>
        <taxon>Aspergillus subgen. Fumigati</taxon>
    </lineage>
</organism>
<dbReference type="EC" id="5.6.2.4" evidence="3"/>
<dbReference type="AlphaFoldDB" id="A0A2I1BSQ1"/>
<accession>A0A2I1BSQ1</accession>
<gene>
    <name evidence="5" type="ORF">P174DRAFT_426089</name>
</gene>
<reference evidence="6" key="1">
    <citation type="journal article" date="2018" name="Proc. Natl. Acad. Sci. U.S.A.">
        <title>Linking secondary metabolites to gene clusters through genome sequencing of six diverse Aspergillus species.</title>
        <authorList>
            <person name="Kaerboelling I."/>
            <person name="Vesth T.C."/>
            <person name="Frisvad J.C."/>
            <person name="Nybo J.L."/>
            <person name="Theobald S."/>
            <person name="Kuo A."/>
            <person name="Bowyer P."/>
            <person name="Matsuda Y."/>
            <person name="Mondo S."/>
            <person name="Lyhne E.K."/>
            <person name="Kogle M.E."/>
            <person name="Clum A."/>
            <person name="Lipzen A."/>
            <person name="Salamov A."/>
            <person name="Ngan C.Y."/>
            <person name="Daum C."/>
            <person name="Chiniquy J."/>
            <person name="Barry K."/>
            <person name="LaButti K."/>
            <person name="Haridas S."/>
            <person name="Simmons B.A."/>
            <person name="Magnuson J.K."/>
            <person name="Mortensen U.H."/>
            <person name="Larsen T.O."/>
            <person name="Grigoriev I.V."/>
            <person name="Baker S.E."/>
            <person name="Andersen M.R."/>
        </authorList>
    </citation>
    <scope>NUCLEOTIDE SEQUENCE [LARGE SCALE GENOMIC DNA]</scope>
    <source>
        <strain evidence="6">IBT 16806</strain>
    </source>
</reference>
<keyword evidence="6" id="KW-1185">Reference proteome</keyword>
<evidence type="ECO:0000313" key="5">
    <source>
        <dbReference type="EMBL" id="PKX88399.1"/>
    </source>
</evidence>
<evidence type="ECO:0000256" key="2">
    <source>
        <dbReference type="ARBA" id="ARBA00034617"/>
    </source>
</evidence>
<dbReference type="SUPFAM" id="SSF52540">
    <property type="entry name" value="P-loop containing nucleoside triphosphate hydrolases"/>
    <property type="match status" value="1"/>
</dbReference>
<evidence type="ECO:0000313" key="6">
    <source>
        <dbReference type="Proteomes" id="UP000234474"/>
    </source>
</evidence>
<dbReference type="Gene3D" id="3.40.50.300">
    <property type="entry name" value="P-loop containing nucleotide triphosphate hydrolases"/>
    <property type="match status" value="2"/>
</dbReference>
<dbReference type="GO" id="GO:0005694">
    <property type="term" value="C:chromosome"/>
    <property type="evidence" value="ECO:0007669"/>
    <property type="project" value="TreeGrafter"/>
</dbReference>
<dbReference type="InterPro" id="IPR001650">
    <property type="entry name" value="Helicase_C-like"/>
</dbReference>
<proteinExistence type="inferred from homology"/>
<dbReference type="GeneID" id="36532676"/>
<dbReference type="PANTHER" id="PTHR13710">
    <property type="entry name" value="DNA HELICASE RECQ FAMILY MEMBER"/>
    <property type="match status" value="1"/>
</dbReference>
<comment type="caution">
    <text evidence="5">The sequence shown here is derived from an EMBL/GenBank/DDBJ whole genome shotgun (WGS) entry which is preliminary data.</text>
</comment>
<evidence type="ECO:0000256" key="3">
    <source>
        <dbReference type="ARBA" id="ARBA00034808"/>
    </source>
</evidence>
<dbReference type="OMA" id="IAIRISW"/>
<dbReference type="Pfam" id="PF00271">
    <property type="entry name" value="Helicase_C"/>
    <property type="match status" value="1"/>
</dbReference>
<dbReference type="RefSeq" id="XP_024676994.1">
    <property type="nucleotide sequence ID" value="XM_024825351.1"/>
</dbReference>
<evidence type="ECO:0000259" key="4">
    <source>
        <dbReference type="PROSITE" id="PS51194"/>
    </source>
</evidence>
<dbReference type="Proteomes" id="UP000234474">
    <property type="component" value="Unassembled WGS sequence"/>
</dbReference>
<dbReference type="GO" id="GO:0043138">
    <property type="term" value="F:3'-5' DNA helicase activity"/>
    <property type="evidence" value="ECO:0007669"/>
    <property type="project" value="UniProtKB-EC"/>
</dbReference>
<dbReference type="PANTHER" id="PTHR13710:SF154">
    <property type="entry name" value="RECQ HELICASE, PUTATIVE (AFU_ORTHOLOGUE AFUA_6G14720)-RELATED"/>
    <property type="match status" value="1"/>
</dbReference>
<dbReference type="InterPro" id="IPR027417">
    <property type="entry name" value="P-loop_NTPase"/>
</dbReference>
<feature type="domain" description="Helicase C-terminal" evidence="4">
    <location>
        <begin position="237"/>
        <end position="338"/>
    </location>
</feature>
<sequence length="338" mass="37345">MDADAEEGMDIEQWIGYIADLQAAHSSHVAGMFLGFSALGHPSILGKRKWAPWEDEAKVSRMECCHQLATMDLEAAAQRMTGRPNMRFRGVQDPAMRAIQWGESPVVAVMPTGGGKSMLFMVPVFAAPGGTTIVVELGISCVPWESRRPPNAASIVLVTPESAVSPDFQTFLNWLRWTRRLDRILGRLVQARTQMQIKHDQAAVTIYWARTSQPNVAYRVWRLDMTGVGWGPYQWIESEAVVAFIQDRIQQAAGGKVIIYVNIIRQVIAMARVLGCEAYYSEQLDKARVLARFMGASPVIATTSALGMGVDIPNICSIIYIGTPRTLLDYAQESGWAG</sequence>
<comment type="catalytic activity">
    <reaction evidence="2">
        <text>Couples ATP hydrolysis with the unwinding of duplex DNA by translocating in the 3'-5' direction.</text>
        <dbReference type="EC" id="5.6.2.4"/>
    </reaction>
</comment>
<dbReference type="GO" id="GO:0009378">
    <property type="term" value="F:four-way junction helicase activity"/>
    <property type="evidence" value="ECO:0007669"/>
    <property type="project" value="TreeGrafter"/>
</dbReference>
<dbReference type="VEuPathDB" id="FungiDB:P174DRAFT_426089"/>